<proteinExistence type="inferred from homology"/>
<dbReference type="AlphaFoldDB" id="A0A497EW11"/>
<comment type="caution">
    <text evidence="10">The sequence shown here is derived from an EMBL/GenBank/DDBJ whole genome shotgun (WGS) entry which is preliminary data.</text>
</comment>
<evidence type="ECO:0000313" key="10">
    <source>
        <dbReference type="EMBL" id="RLE51212.1"/>
    </source>
</evidence>
<name>A0A497EW11_9CREN</name>
<evidence type="ECO:0000256" key="5">
    <source>
        <dbReference type="ARBA" id="ARBA00022970"/>
    </source>
</evidence>
<dbReference type="GO" id="GO:0005886">
    <property type="term" value="C:plasma membrane"/>
    <property type="evidence" value="ECO:0007669"/>
    <property type="project" value="UniProtKB-SubCell"/>
</dbReference>
<evidence type="ECO:0000256" key="6">
    <source>
        <dbReference type="ARBA" id="ARBA00022989"/>
    </source>
</evidence>
<keyword evidence="5" id="KW-0029">Amino-acid transport</keyword>
<reference evidence="10 11" key="1">
    <citation type="submission" date="2018-06" db="EMBL/GenBank/DDBJ databases">
        <title>Extensive metabolic versatility and redundancy in microbially diverse, dynamic hydrothermal sediments.</title>
        <authorList>
            <person name="Dombrowski N."/>
            <person name="Teske A."/>
            <person name="Baker B.J."/>
        </authorList>
    </citation>
    <scope>NUCLEOTIDE SEQUENCE [LARGE SCALE GENOMIC DNA]</scope>
    <source>
        <strain evidence="10">B30_G17</strain>
    </source>
</reference>
<evidence type="ECO:0000256" key="9">
    <source>
        <dbReference type="SAM" id="Phobius"/>
    </source>
</evidence>
<feature type="transmembrane region" description="Helical" evidence="9">
    <location>
        <begin position="139"/>
        <end position="162"/>
    </location>
</feature>
<evidence type="ECO:0000256" key="7">
    <source>
        <dbReference type="ARBA" id="ARBA00023136"/>
    </source>
</evidence>
<dbReference type="GO" id="GO:0006865">
    <property type="term" value="P:amino acid transport"/>
    <property type="evidence" value="ECO:0007669"/>
    <property type="project" value="UniProtKB-KW"/>
</dbReference>
<feature type="transmembrane region" description="Helical" evidence="9">
    <location>
        <begin position="45"/>
        <end position="64"/>
    </location>
</feature>
<dbReference type="Proteomes" id="UP000281962">
    <property type="component" value="Unassembled WGS sequence"/>
</dbReference>
<evidence type="ECO:0000313" key="11">
    <source>
        <dbReference type="Proteomes" id="UP000281962"/>
    </source>
</evidence>
<dbReference type="InterPro" id="IPR001851">
    <property type="entry name" value="ABC_transp_permease"/>
</dbReference>
<dbReference type="CDD" id="cd06582">
    <property type="entry name" value="TM_PBP1_LivH_like"/>
    <property type="match status" value="1"/>
</dbReference>
<comment type="similarity">
    <text evidence="8">Belongs to the binding-protein-dependent transport system permease family. LivHM subfamily.</text>
</comment>
<dbReference type="InterPro" id="IPR052157">
    <property type="entry name" value="BCAA_transport_permease"/>
</dbReference>
<dbReference type="PANTHER" id="PTHR11795:SF445">
    <property type="entry name" value="AMINO ACID ABC TRANSPORTER PERMEASE PROTEIN"/>
    <property type="match status" value="1"/>
</dbReference>
<keyword evidence="2" id="KW-0813">Transport</keyword>
<comment type="subcellular location">
    <subcellularLocation>
        <location evidence="1">Cell membrane</location>
        <topology evidence="1">Multi-pass membrane protein</topology>
    </subcellularLocation>
</comment>
<dbReference type="GO" id="GO:0022857">
    <property type="term" value="F:transmembrane transporter activity"/>
    <property type="evidence" value="ECO:0007669"/>
    <property type="project" value="InterPro"/>
</dbReference>
<dbReference type="Pfam" id="PF02653">
    <property type="entry name" value="BPD_transp_2"/>
    <property type="match status" value="1"/>
</dbReference>
<evidence type="ECO:0000256" key="8">
    <source>
        <dbReference type="ARBA" id="ARBA00037998"/>
    </source>
</evidence>
<evidence type="ECO:0000256" key="4">
    <source>
        <dbReference type="ARBA" id="ARBA00022692"/>
    </source>
</evidence>
<feature type="transmembrane region" description="Helical" evidence="9">
    <location>
        <begin position="20"/>
        <end position="38"/>
    </location>
</feature>
<dbReference type="EMBL" id="QMQY01000014">
    <property type="protein sequence ID" value="RLE51212.1"/>
    <property type="molecule type" value="Genomic_DNA"/>
</dbReference>
<sequence>MIAWETLAQVLINGLITGGIYGLIALGLSIIFGVMRVINIAHGDFMMLGAYTSYWLFVYSGGLINPFISLIISVPLGFIVGVAIYWILVNRVVEAPELMSLLLMFGVSTFIANMALWAWTAYYRGIPYTLPSISIGSIVIPLCRLLAFILAIAITFGLYVLFTKTYIGKAVRAVSQNRLAASLMGIDVVKIFAFSFGLGAAIAFAAGSLITMSVERAFDPYIGGHYTLLSFCIAVLGGLGSMRGALIGGLIIGLIESFTGGLFIPVSLVPAIYFAIMYLVLLFKPTGLMGR</sequence>
<evidence type="ECO:0000256" key="1">
    <source>
        <dbReference type="ARBA" id="ARBA00004651"/>
    </source>
</evidence>
<protein>
    <submittedName>
        <fullName evidence="10">Branched-chain amino acid ABC transporter permease</fullName>
    </submittedName>
</protein>
<feature type="transmembrane region" description="Helical" evidence="9">
    <location>
        <begin position="101"/>
        <end position="119"/>
    </location>
</feature>
<keyword evidence="4 9" id="KW-0812">Transmembrane</keyword>
<keyword evidence="6 9" id="KW-1133">Transmembrane helix</keyword>
<feature type="transmembrane region" description="Helical" evidence="9">
    <location>
        <begin position="262"/>
        <end position="283"/>
    </location>
</feature>
<feature type="transmembrane region" description="Helical" evidence="9">
    <location>
        <begin position="226"/>
        <end position="255"/>
    </location>
</feature>
<keyword evidence="7 9" id="KW-0472">Membrane</keyword>
<feature type="transmembrane region" description="Helical" evidence="9">
    <location>
        <begin position="183"/>
        <end position="206"/>
    </location>
</feature>
<feature type="transmembrane region" description="Helical" evidence="9">
    <location>
        <begin position="70"/>
        <end position="89"/>
    </location>
</feature>
<organism evidence="10 11">
    <name type="scientific">Thermoproteota archaeon</name>
    <dbReference type="NCBI Taxonomy" id="2056631"/>
    <lineage>
        <taxon>Archaea</taxon>
        <taxon>Thermoproteota</taxon>
    </lineage>
</organism>
<keyword evidence="3" id="KW-1003">Cell membrane</keyword>
<dbReference type="PANTHER" id="PTHR11795">
    <property type="entry name" value="BRANCHED-CHAIN AMINO ACID TRANSPORT SYSTEM PERMEASE PROTEIN LIVH"/>
    <property type="match status" value="1"/>
</dbReference>
<accession>A0A497EW11</accession>
<evidence type="ECO:0000256" key="2">
    <source>
        <dbReference type="ARBA" id="ARBA00022448"/>
    </source>
</evidence>
<evidence type="ECO:0000256" key="3">
    <source>
        <dbReference type="ARBA" id="ARBA00022475"/>
    </source>
</evidence>
<gene>
    <name evidence="10" type="ORF">DRJ21_00620</name>
</gene>